<accession>A0A238ZTT4</accession>
<keyword evidence="2" id="KW-1133">Transmembrane helix</keyword>
<proteinExistence type="predicted"/>
<sequence>MSVLLEHPHLLDIILGRTAAYIALALLLGIWLWEWRWQRQLMHSNHYRAIAAISGSLGVLIVISNIALESSAPFDANNMALPGLSDIASVLQTSFGIAWMVYGVSLLIAVASSRQYLRFAGIMGMVTAMVLTSHAGEDGIYQLVFWIDALHLASAMLWFGGLSLLLAFRLTGTEYTSRQDLQFFSWLALPVFICVLGSGAIRITLQYLETRTLASAYILMLMVKLLLISGVVILAGWLRHQLHHGSMHNTTYDQGITLEYFFALLLVLATTTLTQLSPY</sequence>
<feature type="transmembrane region" description="Helical" evidence="2">
    <location>
        <begin position="87"/>
        <end position="109"/>
    </location>
</feature>
<keyword evidence="4" id="KW-1185">Reference proteome</keyword>
<comment type="subcellular location">
    <subcellularLocation>
        <location evidence="1">Cell envelope</location>
    </subcellularLocation>
</comment>
<feature type="transmembrane region" description="Helical" evidence="2">
    <location>
        <begin position="183"/>
        <end position="205"/>
    </location>
</feature>
<feature type="transmembrane region" description="Helical" evidence="2">
    <location>
        <begin position="258"/>
        <end position="276"/>
    </location>
</feature>
<dbReference type="PANTHER" id="PTHR34820">
    <property type="entry name" value="INNER MEMBRANE PROTEIN YEBZ"/>
    <property type="match status" value="1"/>
</dbReference>
<dbReference type="AlphaFoldDB" id="A0A238ZTT4"/>
<evidence type="ECO:0000256" key="1">
    <source>
        <dbReference type="ARBA" id="ARBA00004196"/>
    </source>
</evidence>
<keyword evidence="2" id="KW-0812">Transmembrane</keyword>
<evidence type="ECO:0000256" key="2">
    <source>
        <dbReference type="SAM" id="Phobius"/>
    </source>
</evidence>
<organism evidence="3 4">
    <name type="scientific">Methylobacillus rhizosphaerae</name>
    <dbReference type="NCBI Taxonomy" id="551994"/>
    <lineage>
        <taxon>Bacteria</taxon>
        <taxon>Pseudomonadati</taxon>
        <taxon>Pseudomonadota</taxon>
        <taxon>Betaproteobacteria</taxon>
        <taxon>Nitrosomonadales</taxon>
        <taxon>Methylophilaceae</taxon>
        <taxon>Methylobacillus</taxon>
    </lineage>
</organism>
<dbReference type="GO" id="GO:0006825">
    <property type="term" value="P:copper ion transport"/>
    <property type="evidence" value="ECO:0007669"/>
    <property type="project" value="InterPro"/>
</dbReference>
<dbReference type="InterPro" id="IPR032694">
    <property type="entry name" value="CopC/D"/>
</dbReference>
<feature type="transmembrane region" description="Helical" evidence="2">
    <location>
        <begin position="47"/>
        <end position="67"/>
    </location>
</feature>
<feature type="transmembrane region" description="Helical" evidence="2">
    <location>
        <begin position="155"/>
        <end position="171"/>
    </location>
</feature>
<dbReference type="PANTHER" id="PTHR34820:SF4">
    <property type="entry name" value="INNER MEMBRANE PROTEIN YEBZ"/>
    <property type="match status" value="1"/>
</dbReference>
<feature type="transmembrane region" description="Helical" evidence="2">
    <location>
        <begin position="14"/>
        <end position="35"/>
    </location>
</feature>
<dbReference type="GO" id="GO:0030313">
    <property type="term" value="C:cell envelope"/>
    <property type="evidence" value="ECO:0007669"/>
    <property type="project" value="UniProtKB-SubCell"/>
</dbReference>
<feature type="transmembrane region" description="Helical" evidence="2">
    <location>
        <begin position="217"/>
        <end position="238"/>
    </location>
</feature>
<dbReference type="RefSeq" id="WP_089375572.1">
    <property type="nucleotide sequence ID" value="NZ_FZOA01000005.1"/>
</dbReference>
<name>A0A238ZTT4_9PROT</name>
<gene>
    <name evidence="3" type="ORF">SAMN05192560_1480</name>
</gene>
<evidence type="ECO:0000313" key="4">
    <source>
        <dbReference type="Proteomes" id="UP000198305"/>
    </source>
</evidence>
<reference evidence="4" key="1">
    <citation type="submission" date="2017-06" db="EMBL/GenBank/DDBJ databases">
        <authorList>
            <person name="Varghese N."/>
            <person name="Submissions S."/>
        </authorList>
    </citation>
    <scope>NUCLEOTIDE SEQUENCE [LARGE SCALE GENOMIC DNA]</scope>
    <source>
        <strain evidence="4">Ca-68</strain>
    </source>
</reference>
<dbReference type="EMBL" id="FZOA01000005">
    <property type="protein sequence ID" value="SNR86073.1"/>
    <property type="molecule type" value="Genomic_DNA"/>
</dbReference>
<evidence type="ECO:0000313" key="3">
    <source>
        <dbReference type="EMBL" id="SNR86073.1"/>
    </source>
</evidence>
<dbReference type="GO" id="GO:0005886">
    <property type="term" value="C:plasma membrane"/>
    <property type="evidence" value="ECO:0007669"/>
    <property type="project" value="TreeGrafter"/>
</dbReference>
<dbReference type="OrthoDB" id="2353937at2"/>
<protein>
    <submittedName>
        <fullName evidence="3">Putative copper resistance protein D</fullName>
    </submittedName>
</protein>
<feature type="transmembrane region" description="Helical" evidence="2">
    <location>
        <begin position="116"/>
        <end position="135"/>
    </location>
</feature>
<keyword evidence="2" id="KW-0472">Membrane</keyword>
<dbReference type="Proteomes" id="UP000198305">
    <property type="component" value="Unassembled WGS sequence"/>
</dbReference>